<dbReference type="NCBIfam" id="TIGR00879">
    <property type="entry name" value="SP"/>
    <property type="match status" value="1"/>
</dbReference>
<dbReference type="GO" id="GO:0016020">
    <property type="term" value="C:membrane"/>
    <property type="evidence" value="ECO:0007669"/>
    <property type="project" value="UniProtKB-SubCell"/>
</dbReference>
<dbReference type="Gene3D" id="1.20.1250.20">
    <property type="entry name" value="MFS general substrate transporter like domains"/>
    <property type="match status" value="1"/>
</dbReference>
<dbReference type="PANTHER" id="PTHR48022">
    <property type="entry name" value="PLASTIDIC GLUCOSE TRANSPORTER 4"/>
    <property type="match status" value="1"/>
</dbReference>
<evidence type="ECO:0000256" key="7">
    <source>
        <dbReference type="RuleBase" id="RU003346"/>
    </source>
</evidence>
<dbReference type="InterPro" id="IPR050360">
    <property type="entry name" value="MFS_Sugar_Transporters"/>
</dbReference>
<dbReference type="PANTHER" id="PTHR48022:SF3">
    <property type="entry name" value="HEXOSE TRANSPORTER PROTEIN (AFU_ORTHOLOGUE AFUA_8G04480)-RELATED"/>
    <property type="match status" value="1"/>
</dbReference>
<evidence type="ECO:0000256" key="5">
    <source>
        <dbReference type="ARBA" id="ARBA00022989"/>
    </source>
</evidence>
<feature type="transmembrane region" description="Helical" evidence="8">
    <location>
        <begin position="370"/>
        <end position="388"/>
    </location>
</feature>
<feature type="transmembrane region" description="Helical" evidence="8">
    <location>
        <begin position="235"/>
        <end position="258"/>
    </location>
</feature>
<reference evidence="11" key="1">
    <citation type="journal article" date="2020" name="BMC Genomics">
        <title>Correction to: Identification and distribution of gene clusters required for synthesis of sphingolipid metabolism inhibitors in diverse species of the filamentous fungus Fusarium.</title>
        <authorList>
            <person name="Kim H.S."/>
            <person name="Lohmar J.M."/>
            <person name="Busman M."/>
            <person name="Brown D.W."/>
            <person name="Naumann T.A."/>
            <person name="Divon H.H."/>
            <person name="Lysoe E."/>
            <person name="Uhlig S."/>
            <person name="Proctor R.H."/>
        </authorList>
    </citation>
    <scope>NUCLEOTIDE SEQUENCE [LARGE SCALE GENOMIC DNA]</scope>
    <source>
        <strain evidence="11">NRRL 25331</strain>
    </source>
</reference>
<feature type="transmembrane region" description="Helical" evidence="8">
    <location>
        <begin position="208"/>
        <end position="229"/>
    </location>
</feature>
<dbReference type="PROSITE" id="PS50850">
    <property type="entry name" value="MFS"/>
    <property type="match status" value="1"/>
</dbReference>
<dbReference type="InterPro" id="IPR005828">
    <property type="entry name" value="MFS_sugar_transport-like"/>
</dbReference>
<keyword evidence="3 7" id="KW-0813">Transport</keyword>
<keyword evidence="6 8" id="KW-0472">Membrane</keyword>
<protein>
    <submittedName>
        <fullName evidence="10">Lactose permease</fullName>
    </submittedName>
</protein>
<name>A0A8H5X8H0_FUSCI</name>
<comment type="caution">
    <text evidence="10">The sequence shown here is derived from an EMBL/GenBank/DDBJ whole genome shotgun (WGS) entry which is preliminary data.</text>
</comment>
<dbReference type="PROSITE" id="PS00216">
    <property type="entry name" value="SUGAR_TRANSPORT_1"/>
    <property type="match status" value="1"/>
</dbReference>
<feature type="transmembrane region" description="Helical" evidence="8">
    <location>
        <begin position="426"/>
        <end position="444"/>
    </location>
</feature>
<comment type="subcellular location">
    <subcellularLocation>
        <location evidence="1">Membrane</location>
        <topology evidence="1">Multi-pass membrane protein</topology>
    </subcellularLocation>
</comment>
<organism evidence="10 11">
    <name type="scientific">Fusarium circinatum</name>
    <name type="common">Pitch canker fungus</name>
    <name type="synonym">Gibberella circinata</name>
    <dbReference type="NCBI Taxonomy" id="48490"/>
    <lineage>
        <taxon>Eukaryota</taxon>
        <taxon>Fungi</taxon>
        <taxon>Dikarya</taxon>
        <taxon>Ascomycota</taxon>
        <taxon>Pezizomycotina</taxon>
        <taxon>Sordariomycetes</taxon>
        <taxon>Hypocreomycetidae</taxon>
        <taxon>Hypocreales</taxon>
        <taxon>Nectriaceae</taxon>
        <taxon>Fusarium</taxon>
        <taxon>Fusarium fujikuroi species complex</taxon>
    </lineage>
</organism>
<dbReference type="InterPro" id="IPR003663">
    <property type="entry name" value="Sugar/inositol_transpt"/>
</dbReference>
<feature type="transmembrane region" description="Helical" evidence="8">
    <location>
        <begin position="495"/>
        <end position="514"/>
    </location>
</feature>
<dbReference type="GO" id="GO:0005351">
    <property type="term" value="F:carbohydrate:proton symporter activity"/>
    <property type="evidence" value="ECO:0007669"/>
    <property type="project" value="TreeGrafter"/>
</dbReference>
<evidence type="ECO:0000256" key="6">
    <source>
        <dbReference type="ARBA" id="ARBA00023136"/>
    </source>
</evidence>
<evidence type="ECO:0000256" key="3">
    <source>
        <dbReference type="ARBA" id="ARBA00022448"/>
    </source>
</evidence>
<evidence type="ECO:0000256" key="8">
    <source>
        <dbReference type="SAM" id="Phobius"/>
    </source>
</evidence>
<evidence type="ECO:0000313" key="10">
    <source>
        <dbReference type="EMBL" id="KAF5687271.1"/>
    </source>
</evidence>
<feature type="transmembrane region" description="Helical" evidence="8">
    <location>
        <begin position="117"/>
        <end position="140"/>
    </location>
</feature>
<sequence>MGVFSRKKEAEQLAVGSELSRVRHPIPPPIRRLTYSQLCYAGSTPKSETVVHDLASNQAQSMPFGPSVLFRLRRLRWYTFLLLTVPSSTLTCLGSMMNGLQTLPQWREFFGSPEGALLGLMNSVYPLGKVVSLFVVAYICDRWGRKLPIVVGLVTCIGFATLQGLSQNLHSFIIARAFLGFFTSFIGQPSPIIITELAYPTQRGKITALYNTFFYFGSIFAAWCTYGTFKNPTTWSWRIPSILQGALPVIQLMGSYFLPESPRWLVSKGRKEEARKVLAEFHAGGDLESPLVEFEMQEIELALTQEADAISTVSWVELFRTPANRKRTLIAVIVGWFAQWNGVGVVSYYLVLVLNTIGITKVKDQTLINGLLQIFNWLASTFLGAMMVDRLGRRTLFLLSTGGMLVSYIIWTGLTAHFVSSHDESTGRAVVAFIFIFYLFYDIAWTPLLQAYPVEIFPYTLRGRGLSITYISSFTGLIVGNQVNPIAMKAITWKYYIVFCCILAVLFVIIWFLFPETKGHTLEEIREVFEGKLDDQDKLARVESAIGEENTGQKGGNANQVEIAN</sequence>
<dbReference type="InterPro" id="IPR005829">
    <property type="entry name" value="Sugar_transporter_CS"/>
</dbReference>
<evidence type="ECO:0000313" key="11">
    <source>
        <dbReference type="Proteomes" id="UP000572754"/>
    </source>
</evidence>
<dbReference type="InterPro" id="IPR036259">
    <property type="entry name" value="MFS_trans_sf"/>
</dbReference>
<feature type="transmembrane region" description="Helical" evidence="8">
    <location>
        <begin position="77"/>
        <end position="97"/>
    </location>
</feature>
<evidence type="ECO:0000256" key="4">
    <source>
        <dbReference type="ARBA" id="ARBA00022692"/>
    </source>
</evidence>
<gene>
    <name evidence="10" type="ORF">FCIRC_2400</name>
</gene>
<feature type="domain" description="Major facilitator superfamily (MFS) profile" evidence="9">
    <location>
        <begin position="80"/>
        <end position="518"/>
    </location>
</feature>
<comment type="similarity">
    <text evidence="2 7">Belongs to the major facilitator superfamily. Sugar transporter (TC 2.A.1.1) family.</text>
</comment>
<dbReference type="FunFam" id="1.20.1250.20:FF:000117">
    <property type="entry name" value="MFS hexose transporter"/>
    <property type="match status" value="1"/>
</dbReference>
<evidence type="ECO:0000256" key="1">
    <source>
        <dbReference type="ARBA" id="ARBA00004141"/>
    </source>
</evidence>
<keyword evidence="11" id="KW-1185">Reference proteome</keyword>
<feature type="transmembrane region" description="Helical" evidence="8">
    <location>
        <begin position="465"/>
        <end position="483"/>
    </location>
</feature>
<dbReference type="AlphaFoldDB" id="A0A8H5X8H0"/>
<evidence type="ECO:0000256" key="2">
    <source>
        <dbReference type="ARBA" id="ARBA00010992"/>
    </source>
</evidence>
<proteinExistence type="inferred from homology"/>
<reference evidence="10 11" key="2">
    <citation type="submission" date="2020-05" db="EMBL/GenBank/DDBJ databases">
        <title>Identification and distribution of gene clusters putatively required for synthesis of sphingolipid metabolism inhibitors in phylogenetically diverse species of the filamentous fungus Fusarium.</title>
        <authorList>
            <person name="Kim H.-S."/>
            <person name="Busman M."/>
            <person name="Brown D.W."/>
            <person name="Divon H."/>
            <person name="Uhlig S."/>
            <person name="Proctor R.H."/>
        </authorList>
    </citation>
    <scope>NUCLEOTIDE SEQUENCE [LARGE SCALE GENOMIC DNA]</scope>
    <source>
        <strain evidence="10 11">NRRL 25331</strain>
    </source>
</reference>
<dbReference type="InterPro" id="IPR020846">
    <property type="entry name" value="MFS_dom"/>
</dbReference>
<feature type="transmembrane region" description="Helical" evidence="8">
    <location>
        <begin position="395"/>
        <end position="414"/>
    </location>
</feature>
<evidence type="ECO:0000259" key="9">
    <source>
        <dbReference type="PROSITE" id="PS50850"/>
    </source>
</evidence>
<dbReference type="EMBL" id="JAAQPE010000076">
    <property type="protein sequence ID" value="KAF5687271.1"/>
    <property type="molecule type" value="Genomic_DNA"/>
</dbReference>
<keyword evidence="4 8" id="KW-0812">Transmembrane</keyword>
<feature type="transmembrane region" description="Helical" evidence="8">
    <location>
        <begin position="171"/>
        <end position="187"/>
    </location>
</feature>
<dbReference type="Pfam" id="PF00083">
    <property type="entry name" value="Sugar_tr"/>
    <property type="match status" value="1"/>
</dbReference>
<keyword evidence="5 8" id="KW-1133">Transmembrane helix</keyword>
<dbReference type="SUPFAM" id="SSF103473">
    <property type="entry name" value="MFS general substrate transporter"/>
    <property type="match status" value="1"/>
</dbReference>
<feature type="transmembrane region" description="Helical" evidence="8">
    <location>
        <begin position="329"/>
        <end position="350"/>
    </location>
</feature>
<feature type="transmembrane region" description="Helical" evidence="8">
    <location>
        <begin position="147"/>
        <end position="165"/>
    </location>
</feature>
<accession>A0A8H5X8H0</accession>
<dbReference type="Proteomes" id="UP000572754">
    <property type="component" value="Unassembled WGS sequence"/>
</dbReference>